<feature type="transmembrane region" description="Helical" evidence="12">
    <location>
        <begin position="32"/>
        <end position="53"/>
    </location>
</feature>
<dbReference type="AlphaFoldDB" id="A0A4Q2KRZ8"/>
<dbReference type="GO" id="GO:0016780">
    <property type="term" value="F:phosphotransferase activity, for other substituted phosphate groups"/>
    <property type="evidence" value="ECO:0007669"/>
    <property type="project" value="InterPro"/>
</dbReference>
<dbReference type="PANTHER" id="PTHR14269:SF61">
    <property type="entry name" value="CDP-DIACYLGLYCEROL--SERINE O-PHOSPHATIDYLTRANSFERASE"/>
    <property type="match status" value="1"/>
</dbReference>
<feature type="transmembrane region" description="Helical" evidence="12">
    <location>
        <begin position="152"/>
        <end position="174"/>
    </location>
</feature>
<dbReference type="OrthoDB" id="9777147at2"/>
<comment type="caution">
    <text evidence="14">The sequence shown here is derived from an EMBL/GenBank/DDBJ whole genome shotgun (WGS) entry which is preliminary data.</text>
</comment>
<evidence type="ECO:0000256" key="4">
    <source>
        <dbReference type="ARBA" id="ARBA00022679"/>
    </source>
</evidence>
<dbReference type="EMBL" id="SDPV01000001">
    <property type="protein sequence ID" value="RXZ66453.1"/>
    <property type="molecule type" value="Genomic_DNA"/>
</dbReference>
<accession>A0A4Q2KRZ8</accession>
<evidence type="ECO:0000256" key="2">
    <source>
        <dbReference type="ARBA" id="ARBA00010441"/>
    </source>
</evidence>
<evidence type="ECO:0000256" key="8">
    <source>
        <dbReference type="ARBA" id="ARBA00023136"/>
    </source>
</evidence>
<evidence type="ECO:0000256" key="7">
    <source>
        <dbReference type="ARBA" id="ARBA00023098"/>
    </source>
</evidence>
<name>A0A4Q2KRZ8_9SPHN</name>
<evidence type="ECO:0000256" key="6">
    <source>
        <dbReference type="ARBA" id="ARBA00022989"/>
    </source>
</evidence>
<dbReference type="RefSeq" id="WP_129523921.1">
    <property type="nucleotide sequence ID" value="NZ_SDPV01000001.1"/>
</dbReference>
<dbReference type="Pfam" id="PF08009">
    <property type="entry name" value="CDP-OH_P_tran_2"/>
    <property type="match status" value="1"/>
</dbReference>
<organism evidence="14 15">
    <name type="scientific">Pelagerythrobacter rhizovicinus</name>
    <dbReference type="NCBI Taxonomy" id="2268576"/>
    <lineage>
        <taxon>Bacteria</taxon>
        <taxon>Pseudomonadati</taxon>
        <taxon>Pseudomonadota</taxon>
        <taxon>Alphaproteobacteria</taxon>
        <taxon>Sphingomonadales</taxon>
        <taxon>Erythrobacteraceae</taxon>
        <taxon>Pelagerythrobacter</taxon>
    </lineage>
</organism>
<protein>
    <submittedName>
        <fullName evidence="14">Phosphatidylcholine/phosphatidylserine synthase</fullName>
    </submittedName>
</protein>
<feature type="transmembrane region" description="Helical" evidence="12">
    <location>
        <begin position="119"/>
        <end position="140"/>
    </location>
</feature>
<keyword evidence="10" id="KW-1208">Phospholipid metabolism</keyword>
<keyword evidence="6 12" id="KW-1133">Transmembrane helix</keyword>
<dbReference type="InterPro" id="IPR048254">
    <property type="entry name" value="CDP_ALCOHOL_P_TRANSF_CS"/>
</dbReference>
<evidence type="ECO:0000259" key="13">
    <source>
        <dbReference type="Pfam" id="PF08009"/>
    </source>
</evidence>
<feature type="transmembrane region" description="Helical" evidence="12">
    <location>
        <begin position="59"/>
        <end position="81"/>
    </location>
</feature>
<keyword evidence="9" id="KW-0594">Phospholipid biosynthesis</keyword>
<dbReference type="InterPro" id="IPR050324">
    <property type="entry name" value="CDP-alcohol_PTase-I"/>
</dbReference>
<evidence type="ECO:0000256" key="10">
    <source>
        <dbReference type="ARBA" id="ARBA00023264"/>
    </source>
</evidence>
<feature type="transmembrane region" description="Helical" evidence="12">
    <location>
        <begin position="240"/>
        <end position="256"/>
    </location>
</feature>
<dbReference type="InterPro" id="IPR043130">
    <property type="entry name" value="CDP-OH_PTrfase_TM_dom"/>
</dbReference>
<keyword evidence="3" id="KW-0444">Lipid biosynthesis</keyword>
<comment type="similarity">
    <text evidence="2 11">Belongs to the CDP-alcohol phosphatidyltransferase class-I family.</text>
</comment>
<keyword evidence="5 12" id="KW-0812">Transmembrane</keyword>
<dbReference type="InterPro" id="IPR012616">
    <property type="entry name" value="CDP-OH_P_trans_C"/>
</dbReference>
<dbReference type="Gene3D" id="1.20.120.1760">
    <property type="match status" value="1"/>
</dbReference>
<evidence type="ECO:0000256" key="9">
    <source>
        <dbReference type="ARBA" id="ARBA00023209"/>
    </source>
</evidence>
<keyword evidence="8 12" id="KW-0472">Membrane</keyword>
<keyword evidence="4 11" id="KW-0808">Transferase</keyword>
<comment type="subcellular location">
    <subcellularLocation>
        <location evidence="1">Membrane</location>
        <topology evidence="1">Multi-pass membrane protein</topology>
    </subcellularLocation>
</comment>
<feature type="transmembrane region" description="Helical" evidence="12">
    <location>
        <begin position="93"/>
        <end position="113"/>
    </location>
</feature>
<reference evidence="14 15" key="1">
    <citation type="submission" date="2019-01" db="EMBL/GenBank/DDBJ databases">
        <title>Altererythrobacter rhizovicinus sp. nov., isolated from the rhizosphere soil of Haloxylon ammodendron.</title>
        <authorList>
            <person name="Li H.-P."/>
            <person name="Gou J.-Y."/>
            <person name="Yao D."/>
            <person name="Han Q.-Q."/>
            <person name="Shao K.-Z."/>
            <person name="Zhao Q."/>
            <person name="Zhang J.-L."/>
        </authorList>
    </citation>
    <scope>NUCLEOTIDE SEQUENCE [LARGE SCALE GENOMIC DNA]</scope>
    <source>
        <strain evidence="14 15">AY-3R</strain>
    </source>
</reference>
<gene>
    <name evidence="14" type="ORF">ETX26_07155</name>
</gene>
<evidence type="ECO:0000256" key="11">
    <source>
        <dbReference type="RuleBase" id="RU003750"/>
    </source>
</evidence>
<dbReference type="PANTHER" id="PTHR14269">
    <property type="entry name" value="CDP-DIACYLGLYCEROL--GLYCEROL-3-PHOSPHATE 3-PHOSPHATIDYLTRANSFERASE-RELATED"/>
    <property type="match status" value="1"/>
</dbReference>
<proteinExistence type="inferred from homology"/>
<keyword evidence="7" id="KW-0443">Lipid metabolism</keyword>
<evidence type="ECO:0000256" key="3">
    <source>
        <dbReference type="ARBA" id="ARBA00022516"/>
    </source>
</evidence>
<dbReference type="PROSITE" id="PS00379">
    <property type="entry name" value="CDP_ALCOHOL_P_TRANSF"/>
    <property type="match status" value="1"/>
</dbReference>
<keyword evidence="15" id="KW-1185">Reference proteome</keyword>
<sequence length="284" mass="30770">MSDRYPRVGPKAAEDEVPVADGGVRGLSLRAVLPNAITAAALCSGLTGIRFAIAENWRLAIFAVILAGLLDGIDGRIARLLKAQSRFGAELDSLADSLSFGMAPAIIFYLWTLQDLPRLGWFAALAFAICCALRLARFNAQIDVDDQPHKSAGFLTGVPAPIGAGLAFLPFYLWMATGWEQFREPIVCAIWMVAIAFLMISNIATLSWTSIRPRRNVRLELIAGVGILFAALLLEPWWTLVAICVGYLAMMPYALVRYSRVRRPRAAASASGPTPAAADDHLLD</sequence>
<evidence type="ECO:0000313" key="15">
    <source>
        <dbReference type="Proteomes" id="UP000293623"/>
    </source>
</evidence>
<dbReference type="InterPro" id="IPR000462">
    <property type="entry name" value="CDP-OH_P_trans"/>
</dbReference>
<evidence type="ECO:0000256" key="1">
    <source>
        <dbReference type="ARBA" id="ARBA00004141"/>
    </source>
</evidence>
<dbReference type="Proteomes" id="UP000293623">
    <property type="component" value="Unassembled WGS sequence"/>
</dbReference>
<feature type="domain" description="CDP-alcohol phosphatidyltransferase C-terminal" evidence="13">
    <location>
        <begin position="218"/>
        <end position="252"/>
    </location>
</feature>
<dbReference type="GO" id="GO:0008654">
    <property type="term" value="P:phospholipid biosynthetic process"/>
    <property type="evidence" value="ECO:0007669"/>
    <property type="project" value="UniProtKB-KW"/>
</dbReference>
<evidence type="ECO:0000313" key="14">
    <source>
        <dbReference type="EMBL" id="RXZ66453.1"/>
    </source>
</evidence>
<dbReference type="GO" id="GO:0016020">
    <property type="term" value="C:membrane"/>
    <property type="evidence" value="ECO:0007669"/>
    <property type="project" value="UniProtKB-SubCell"/>
</dbReference>
<feature type="transmembrane region" description="Helical" evidence="12">
    <location>
        <begin position="186"/>
        <end position="205"/>
    </location>
</feature>
<evidence type="ECO:0000256" key="5">
    <source>
        <dbReference type="ARBA" id="ARBA00022692"/>
    </source>
</evidence>
<dbReference type="Pfam" id="PF01066">
    <property type="entry name" value="CDP-OH_P_transf"/>
    <property type="match status" value="1"/>
</dbReference>
<evidence type="ECO:0000256" key="12">
    <source>
        <dbReference type="SAM" id="Phobius"/>
    </source>
</evidence>